<accession>A0ABT1GBS5</accession>
<dbReference type="InterPro" id="IPR028871">
    <property type="entry name" value="BlueCu_1_BS"/>
</dbReference>
<feature type="chain" id="PRO_5045007787" description="Azurin" evidence="5">
    <location>
        <begin position="24"/>
        <end position="151"/>
    </location>
</feature>
<dbReference type="Proteomes" id="UP001523550">
    <property type="component" value="Unassembled WGS sequence"/>
</dbReference>
<evidence type="ECO:0000256" key="2">
    <source>
        <dbReference type="ARBA" id="ARBA00022723"/>
    </source>
</evidence>
<dbReference type="InterPro" id="IPR000923">
    <property type="entry name" value="BlueCu_1"/>
</dbReference>
<dbReference type="CDD" id="cd13922">
    <property type="entry name" value="Azurin"/>
    <property type="match status" value="1"/>
</dbReference>
<keyword evidence="4 5" id="KW-0186">Copper</keyword>
<dbReference type="SUPFAM" id="SSF49503">
    <property type="entry name" value="Cupredoxins"/>
    <property type="match status" value="1"/>
</dbReference>
<keyword evidence="5" id="KW-0574">Periplasm</keyword>
<evidence type="ECO:0000256" key="3">
    <source>
        <dbReference type="ARBA" id="ARBA00022982"/>
    </source>
</evidence>
<dbReference type="RefSeq" id="WP_253450407.1">
    <property type="nucleotide sequence ID" value="NZ_JALJYF010000002.1"/>
</dbReference>
<gene>
    <name evidence="7" type="ORF">J2T60_002380</name>
</gene>
<feature type="domain" description="Blue (type 1) copper" evidence="6">
    <location>
        <begin position="25"/>
        <end position="149"/>
    </location>
</feature>
<keyword evidence="1 5" id="KW-0813">Transport</keyword>
<evidence type="ECO:0000256" key="4">
    <source>
        <dbReference type="ARBA" id="ARBA00023008"/>
    </source>
</evidence>
<dbReference type="NCBIfam" id="TIGR02695">
    <property type="entry name" value="azurin"/>
    <property type="match status" value="1"/>
</dbReference>
<comment type="function">
    <text evidence="5">Transfers electrons from cytochrome c551 to cytochrome oxidase.</text>
</comment>
<evidence type="ECO:0000256" key="1">
    <source>
        <dbReference type="ARBA" id="ARBA00022448"/>
    </source>
</evidence>
<comment type="subcellular location">
    <subcellularLocation>
        <location evidence="5">Periplasm</location>
    </subcellularLocation>
</comment>
<comment type="caution">
    <text evidence="7">The sequence shown here is derived from an EMBL/GenBank/DDBJ whole genome shotgun (WGS) entry which is preliminary data.</text>
</comment>
<evidence type="ECO:0000313" key="8">
    <source>
        <dbReference type="Proteomes" id="UP001523550"/>
    </source>
</evidence>
<organism evidence="7 8">
    <name type="scientific">Natronospira proteinivora</name>
    <dbReference type="NCBI Taxonomy" id="1807133"/>
    <lineage>
        <taxon>Bacteria</taxon>
        <taxon>Pseudomonadati</taxon>
        <taxon>Pseudomonadota</taxon>
        <taxon>Gammaproteobacteria</taxon>
        <taxon>Natronospirales</taxon>
        <taxon>Natronospiraceae</taxon>
        <taxon>Natronospira</taxon>
    </lineage>
</organism>
<dbReference type="PANTHER" id="PTHR38439:SF2">
    <property type="entry name" value="OUTER MEMBRANE PROTEIN H.8"/>
    <property type="match status" value="1"/>
</dbReference>
<feature type="signal peptide" evidence="5">
    <location>
        <begin position="1"/>
        <end position="23"/>
    </location>
</feature>
<dbReference type="InterPro" id="IPR014068">
    <property type="entry name" value="Azurin"/>
</dbReference>
<keyword evidence="3 5" id="KW-0249">Electron transport</keyword>
<protein>
    <recommendedName>
        <fullName evidence="5">Azurin</fullName>
    </recommendedName>
</protein>
<dbReference type="EMBL" id="JALJYF010000002">
    <property type="protein sequence ID" value="MCP1728380.1"/>
    <property type="molecule type" value="Genomic_DNA"/>
</dbReference>
<evidence type="ECO:0000256" key="5">
    <source>
        <dbReference type="RuleBase" id="RU363017"/>
    </source>
</evidence>
<keyword evidence="8" id="KW-1185">Reference proteome</keyword>
<proteinExistence type="predicted"/>
<reference evidence="7 8" key="1">
    <citation type="submission" date="2022-03" db="EMBL/GenBank/DDBJ databases">
        <title>Genomic Encyclopedia of Type Strains, Phase III (KMG-III): the genomes of soil and plant-associated and newly described type strains.</title>
        <authorList>
            <person name="Whitman W."/>
        </authorList>
    </citation>
    <scope>NUCLEOTIDE SEQUENCE [LARGE SCALE GENOMIC DNA]</scope>
    <source>
        <strain evidence="7 8">BSker1</strain>
    </source>
</reference>
<keyword evidence="5" id="KW-0732">Signal</keyword>
<dbReference type="PANTHER" id="PTHR38439">
    <property type="entry name" value="AURACYANIN-B"/>
    <property type="match status" value="1"/>
</dbReference>
<dbReference type="PROSITE" id="PS00196">
    <property type="entry name" value="COPPER_BLUE"/>
    <property type="match status" value="1"/>
</dbReference>
<sequence>MKRSIIITLTGLALLGFATHASADNCSITVDSDDNMQFDTDEITIDRSCDSIELTLTHSGEMPVTAMGHNIVFTTADDLEDLAEDAMAASDDDYVPAGDDRVIAATDLIGGGESTTLELDPGLFEEGGDYRFFCSFPGHWNAMQGTVQITD</sequence>
<dbReference type="InterPro" id="IPR050845">
    <property type="entry name" value="Cu-binding_ET"/>
</dbReference>
<keyword evidence="2 5" id="KW-0479">Metal-binding</keyword>
<evidence type="ECO:0000259" key="6">
    <source>
        <dbReference type="Pfam" id="PF00127"/>
    </source>
</evidence>
<name>A0ABT1GBS5_9GAMM</name>
<evidence type="ECO:0000313" key="7">
    <source>
        <dbReference type="EMBL" id="MCP1728380.1"/>
    </source>
</evidence>
<dbReference type="InterPro" id="IPR008972">
    <property type="entry name" value="Cupredoxin"/>
</dbReference>
<dbReference type="Pfam" id="PF00127">
    <property type="entry name" value="Copper-bind"/>
    <property type="match status" value="1"/>
</dbReference>
<dbReference type="Gene3D" id="2.60.40.420">
    <property type="entry name" value="Cupredoxins - blue copper proteins"/>
    <property type="match status" value="1"/>
</dbReference>